<comment type="pathway">
    <text evidence="3">Secondary metabolite biosynthesis; terpenoid biosynthesis.</text>
</comment>
<evidence type="ECO:0000256" key="3">
    <source>
        <dbReference type="ARBA" id="ARBA00004721"/>
    </source>
</evidence>
<dbReference type="Proteomes" id="UP001215280">
    <property type="component" value="Unassembled WGS sequence"/>
</dbReference>
<comment type="similarity">
    <text evidence="4">Belongs to the cytochrome P450 family.</text>
</comment>
<keyword evidence="14" id="KW-0732">Signal</keyword>
<dbReference type="PANTHER" id="PTHR24305:SF166">
    <property type="entry name" value="CYTOCHROME P450 12A4, MITOCHONDRIAL-RELATED"/>
    <property type="match status" value="1"/>
</dbReference>
<organism evidence="15 16">
    <name type="scientific">Mycena maculata</name>
    <dbReference type="NCBI Taxonomy" id="230809"/>
    <lineage>
        <taxon>Eukaryota</taxon>
        <taxon>Fungi</taxon>
        <taxon>Dikarya</taxon>
        <taxon>Basidiomycota</taxon>
        <taxon>Agaricomycotina</taxon>
        <taxon>Agaricomycetes</taxon>
        <taxon>Agaricomycetidae</taxon>
        <taxon>Agaricales</taxon>
        <taxon>Marasmiineae</taxon>
        <taxon>Mycenaceae</taxon>
        <taxon>Mycena</taxon>
    </lineage>
</organism>
<keyword evidence="10 13" id="KW-0408">Iron</keyword>
<evidence type="ECO:0000256" key="6">
    <source>
        <dbReference type="ARBA" id="ARBA00022692"/>
    </source>
</evidence>
<dbReference type="PRINTS" id="PR00385">
    <property type="entry name" value="P450"/>
</dbReference>
<keyword evidence="6" id="KW-0812">Transmembrane</keyword>
<feature type="signal peptide" evidence="14">
    <location>
        <begin position="1"/>
        <end position="16"/>
    </location>
</feature>
<keyword evidence="7 13" id="KW-0479">Metal-binding</keyword>
<evidence type="ECO:0000256" key="10">
    <source>
        <dbReference type="ARBA" id="ARBA00023004"/>
    </source>
</evidence>
<evidence type="ECO:0000256" key="9">
    <source>
        <dbReference type="ARBA" id="ARBA00023002"/>
    </source>
</evidence>
<evidence type="ECO:0000256" key="14">
    <source>
        <dbReference type="SAM" id="SignalP"/>
    </source>
</evidence>
<keyword evidence="16" id="KW-1185">Reference proteome</keyword>
<dbReference type="GO" id="GO:0004497">
    <property type="term" value="F:monooxygenase activity"/>
    <property type="evidence" value="ECO:0007669"/>
    <property type="project" value="UniProtKB-KW"/>
</dbReference>
<evidence type="ECO:0000256" key="11">
    <source>
        <dbReference type="ARBA" id="ARBA00023033"/>
    </source>
</evidence>
<evidence type="ECO:0000256" key="5">
    <source>
        <dbReference type="ARBA" id="ARBA00022617"/>
    </source>
</evidence>
<dbReference type="GO" id="GO:0020037">
    <property type="term" value="F:heme binding"/>
    <property type="evidence" value="ECO:0007669"/>
    <property type="project" value="InterPro"/>
</dbReference>
<comment type="caution">
    <text evidence="15">The sequence shown here is derived from an EMBL/GenBank/DDBJ whole genome shotgun (WGS) entry which is preliminary data.</text>
</comment>
<dbReference type="EMBL" id="JARJLG010000041">
    <property type="protein sequence ID" value="KAJ7763218.1"/>
    <property type="molecule type" value="Genomic_DNA"/>
</dbReference>
<keyword evidence="12" id="KW-0472">Membrane</keyword>
<keyword evidence="9" id="KW-0560">Oxidoreductase</keyword>
<proteinExistence type="inferred from homology"/>
<evidence type="ECO:0000256" key="2">
    <source>
        <dbReference type="ARBA" id="ARBA00004370"/>
    </source>
</evidence>
<dbReference type="InterPro" id="IPR050121">
    <property type="entry name" value="Cytochrome_P450_monoxygenase"/>
</dbReference>
<dbReference type="Pfam" id="PF00067">
    <property type="entry name" value="p450"/>
    <property type="match status" value="1"/>
</dbReference>
<evidence type="ECO:0000256" key="4">
    <source>
        <dbReference type="ARBA" id="ARBA00010617"/>
    </source>
</evidence>
<name>A0AAD7JEX8_9AGAR</name>
<reference evidence="15" key="1">
    <citation type="submission" date="2023-03" db="EMBL/GenBank/DDBJ databases">
        <title>Massive genome expansion in bonnet fungi (Mycena s.s.) driven by repeated elements and novel gene families across ecological guilds.</title>
        <authorList>
            <consortium name="Lawrence Berkeley National Laboratory"/>
            <person name="Harder C.B."/>
            <person name="Miyauchi S."/>
            <person name="Viragh M."/>
            <person name="Kuo A."/>
            <person name="Thoen E."/>
            <person name="Andreopoulos B."/>
            <person name="Lu D."/>
            <person name="Skrede I."/>
            <person name="Drula E."/>
            <person name="Henrissat B."/>
            <person name="Morin E."/>
            <person name="Kohler A."/>
            <person name="Barry K."/>
            <person name="LaButti K."/>
            <person name="Morin E."/>
            <person name="Salamov A."/>
            <person name="Lipzen A."/>
            <person name="Mereny Z."/>
            <person name="Hegedus B."/>
            <person name="Baldrian P."/>
            <person name="Stursova M."/>
            <person name="Weitz H."/>
            <person name="Taylor A."/>
            <person name="Grigoriev I.V."/>
            <person name="Nagy L.G."/>
            <person name="Martin F."/>
            <person name="Kauserud H."/>
        </authorList>
    </citation>
    <scope>NUCLEOTIDE SEQUENCE</scope>
    <source>
        <strain evidence="15">CBHHK188m</strain>
    </source>
</reference>
<keyword evidence="8" id="KW-1133">Transmembrane helix</keyword>
<dbReference type="InterPro" id="IPR002403">
    <property type="entry name" value="Cyt_P450_E_grp-IV"/>
</dbReference>
<sequence length="562" mass="62439">MHIILHLILPLVATSGAYVLFHLAEILYCEFSYPLRGLVGPKNLSPSFPGMLKRWRARTFFYKDVFNTRELYTTDILVIDHTLKETNVYQKRVAFRARINSPLGGKGLLNVQGGEPQASETSDGEPFIAYKNEVIIYQEPQNPAFGTAQIRELTGGFLDKSVQLRDIWVEMIWGHAEPQHINMLPWLSKMTLDVIGLLGFGSQFNTLNPKAEPNPIQKALEQLFRASDAGLDSILQKAVLILPILGYLVIIQMNSHNVSEPYSLPSCCPAAKTRGGPRRQLFAAGNKLLADSKGAINAAGGPKSVSGNRDLFSLLLRVNMSLDVPDHHRMSEEEVIAQIPTFFIAGHATTSGAVTWALHALSLNLCAQSKLREELLTLDTNSPTLEQLDTLPYLESVIRETLRVYSPVAHITRLAAADDVVPLKTPCFDNKGKVYTSLPISKGQMVHIPISDVNTDPNLWGVDAAEFRPERWEQVPEAIHSIPGVWANLLTFLAGPYNCIGFRFSLAEQKALLFVLIRAFEFTEAVPRVDIGRSSSALQVPFVFSEMEKGRQMPLLVRVYQG</sequence>
<dbReference type="SUPFAM" id="SSF48264">
    <property type="entry name" value="Cytochrome P450"/>
    <property type="match status" value="1"/>
</dbReference>
<gene>
    <name evidence="15" type="ORF">DFH07DRAFT_770938</name>
</gene>
<evidence type="ECO:0000256" key="13">
    <source>
        <dbReference type="PIRSR" id="PIRSR602403-1"/>
    </source>
</evidence>
<keyword evidence="5 13" id="KW-0349">Heme</keyword>
<dbReference type="InterPro" id="IPR036396">
    <property type="entry name" value="Cyt_P450_sf"/>
</dbReference>
<protein>
    <submittedName>
        <fullName evidence="15">Cytochrome P450</fullName>
    </submittedName>
</protein>
<dbReference type="GO" id="GO:0016705">
    <property type="term" value="F:oxidoreductase activity, acting on paired donors, with incorporation or reduction of molecular oxygen"/>
    <property type="evidence" value="ECO:0007669"/>
    <property type="project" value="InterPro"/>
</dbReference>
<comment type="subcellular location">
    <subcellularLocation>
        <location evidence="2">Membrane</location>
    </subcellularLocation>
</comment>
<dbReference type="AlphaFoldDB" id="A0AAD7JEX8"/>
<evidence type="ECO:0000313" key="15">
    <source>
        <dbReference type="EMBL" id="KAJ7763218.1"/>
    </source>
</evidence>
<feature type="binding site" description="axial binding residue" evidence="13">
    <location>
        <position position="499"/>
    </location>
    <ligand>
        <name>heme</name>
        <dbReference type="ChEBI" id="CHEBI:30413"/>
    </ligand>
    <ligandPart>
        <name>Fe</name>
        <dbReference type="ChEBI" id="CHEBI:18248"/>
    </ligandPart>
</feature>
<comment type="cofactor">
    <cofactor evidence="1 13">
        <name>heme</name>
        <dbReference type="ChEBI" id="CHEBI:30413"/>
    </cofactor>
</comment>
<dbReference type="InterPro" id="IPR001128">
    <property type="entry name" value="Cyt_P450"/>
</dbReference>
<dbReference type="GO" id="GO:0005506">
    <property type="term" value="F:iron ion binding"/>
    <property type="evidence" value="ECO:0007669"/>
    <property type="project" value="InterPro"/>
</dbReference>
<dbReference type="GO" id="GO:0016020">
    <property type="term" value="C:membrane"/>
    <property type="evidence" value="ECO:0007669"/>
    <property type="project" value="UniProtKB-SubCell"/>
</dbReference>
<evidence type="ECO:0000256" key="1">
    <source>
        <dbReference type="ARBA" id="ARBA00001971"/>
    </source>
</evidence>
<accession>A0AAD7JEX8</accession>
<keyword evidence="11" id="KW-0503">Monooxygenase</keyword>
<dbReference type="Gene3D" id="1.10.630.10">
    <property type="entry name" value="Cytochrome P450"/>
    <property type="match status" value="1"/>
</dbReference>
<dbReference type="PANTHER" id="PTHR24305">
    <property type="entry name" value="CYTOCHROME P450"/>
    <property type="match status" value="1"/>
</dbReference>
<evidence type="ECO:0000256" key="7">
    <source>
        <dbReference type="ARBA" id="ARBA00022723"/>
    </source>
</evidence>
<evidence type="ECO:0000256" key="8">
    <source>
        <dbReference type="ARBA" id="ARBA00022989"/>
    </source>
</evidence>
<dbReference type="PRINTS" id="PR00465">
    <property type="entry name" value="EP450IV"/>
</dbReference>
<feature type="chain" id="PRO_5042097992" evidence="14">
    <location>
        <begin position="17"/>
        <end position="562"/>
    </location>
</feature>
<evidence type="ECO:0000313" key="16">
    <source>
        <dbReference type="Proteomes" id="UP001215280"/>
    </source>
</evidence>
<evidence type="ECO:0000256" key="12">
    <source>
        <dbReference type="ARBA" id="ARBA00023136"/>
    </source>
</evidence>